<dbReference type="SUPFAM" id="SSF51395">
    <property type="entry name" value="FMN-linked oxidoreductases"/>
    <property type="match status" value="1"/>
</dbReference>
<dbReference type="AlphaFoldDB" id="A0AAW0GDC2"/>
<dbReference type="CDD" id="cd02933">
    <property type="entry name" value="OYE_like_FMN"/>
    <property type="match status" value="1"/>
</dbReference>
<dbReference type="Pfam" id="PF00724">
    <property type="entry name" value="Oxidored_FMN"/>
    <property type="match status" value="1"/>
</dbReference>
<dbReference type="InterPro" id="IPR001155">
    <property type="entry name" value="OxRdtase_FMN_N"/>
</dbReference>
<dbReference type="GO" id="GO:0003959">
    <property type="term" value="F:NADPH dehydrogenase activity"/>
    <property type="evidence" value="ECO:0007669"/>
    <property type="project" value="TreeGrafter"/>
</dbReference>
<proteinExistence type="predicted"/>
<reference evidence="2 3" key="1">
    <citation type="submission" date="2022-09" db="EMBL/GenBank/DDBJ databases">
        <authorList>
            <person name="Palmer J.M."/>
        </authorList>
    </citation>
    <scope>NUCLEOTIDE SEQUENCE [LARGE SCALE GENOMIC DNA]</scope>
    <source>
        <strain evidence="2 3">DSM 7382</strain>
    </source>
</reference>
<dbReference type="PANTHER" id="PTHR22893:SF91">
    <property type="entry name" value="NADPH DEHYDROGENASE 2-RELATED"/>
    <property type="match status" value="1"/>
</dbReference>
<dbReference type="GO" id="GO:0010181">
    <property type="term" value="F:FMN binding"/>
    <property type="evidence" value="ECO:0007669"/>
    <property type="project" value="InterPro"/>
</dbReference>
<keyword evidence="3" id="KW-1185">Reference proteome</keyword>
<protein>
    <recommendedName>
        <fullName evidence="1">NADH:flavin oxidoreductase/NADH oxidase N-terminal domain-containing protein</fullName>
    </recommendedName>
</protein>
<name>A0AAW0GDC2_9APHY</name>
<evidence type="ECO:0000259" key="1">
    <source>
        <dbReference type="Pfam" id="PF00724"/>
    </source>
</evidence>
<dbReference type="Gene3D" id="3.20.20.70">
    <property type="entry name" value="Aldolase class I"/>
    <property type="match status" value="1"/>
</dbReference>
<dbReference type="EMBL" id="JASBNA010000005">
    <property type="protein sequence ID" value="KAK7691371.1"/>
    <property type="molecule type" value="Genomic_DNA"/>
</dbReference>
<organism evidence="2 3">
    <name type="scientific">Cerrena zonata</name>
    <dbReference type="NCBI Taxonomy" id="2478898"/>
    <lineage>
        <taxon>Eukaryota</taxon>
        <taxon>Fungi</taxon>
        <taxon>Dikarya</taxon>
        <taxon>Basidiomycota</taxon>
        <taxon>Agaricomycotina</taxon>
        <taxon>Agaricomycetes</taxon>
        <taxon>Polyporales</taxon>
        <taxon>Cerrenaceae</taxon>
        <taxon>Cerrena</taxon>
    </lineage>
</organism>
<sequence length="371" mass="40834">MSDSKVFQPIRIGDINLRHRIVLAPLTRLRADASHVPTEIVTKYYEQRASTKGTLLISEGTIISAAAGGLPHAPHVDTEEQLNGWKKVTEAVHKNESYIFSQIAALGRFANPQILQAEGNYDVVSASDVPIEGGVKPRPLTIDEIKEYVISFAAASRKAIYEAGFDGVELHACHGSLLDQFLQDVSNKRTDEYGGSIENRARFVLEVVDACAKAIGPSKLAVRLSPWNEANGMGMKDPIPTFTYLVTRLAELHPDLAYLHVVEPRITPDGQTKEVKPGQSNDFLRKIWAPRPLMSAGGYTLESAGEIISANPNELIAFGRHFIANPDLPKRLYAGVELNPYNRATFYDVGAAKGYIDYPFYEGSETKDILL</sequence>
<dbReference type="PANTHER" id="PTHR22893">
    <property type="entry name" value="NADH OXIDOREDUCTASE-RELATED"/>
    <property type="match status" value="1"/>
</dbReference>
<dbReference type="FunFam" id="3.20.20.70:FF:000138">
    <property type="entry name" value="NADPH dehydrogenase 1"/>
    <property type="match status" value="1"/>
</dbReference>
<dbReference type="InterPro" id="IPR013785">
    <property type="entry name" value="Aldolase_TIM"/>
</dbReference>
<evidence type="ECO:0000313" key="3">
    <source>
        <dbReference type="Proteomes" id="UP001385951"/>
    </source>
</evidence>
<dbReference type="InterPro" id="IPR045247">
    <property type="entry name" value="Oye-like"/>
</dbReference>
<evidence type="ECO:0000313" key="2">
    <source>
        <dbReference type="EMBL" id="KAK7691371.1"/>
    </source>
</evidence>
<gene>
    <name evidence="2" type="ORF">QCA50_004769</name>
</gene>
<accession>A0AAW0GDC2</accession>
<feature type="domain" description="NADH:flavin oxidoreductase/NADH oxidase N-terminal" evidence="1">
    <location>
        <begin position="5"/>
        <end position="339"/>
    </location>
</feature>
<dbReference type="Proteomes" id="UP001385951">
    <property type="component" value="Unassembled WGS sequence"/>
</dbReference>
<comment type="caution">
    <text evidence="2">The sequence shown here is derived from an EMBL/GenBank/DDBJ whole genome shotgun (WGS) entry which is preliminary data.</text>
</comment>